<dbReference type="HOGENOM" id="CLU_1553570_0_0_14"/>
<proteinExistence type="predicted"/>
<dbReference type="InterPro" id="IPR016181">
    <property type="entry name" value="Acyl_CoA_acyltransferase"/>
</dbReference>
<dbReference type="AlphaFoldDB" id="A0A0F6CKZ3"/>
<dbReference type="SUPFAM" id="SSF55729">
    <property type="entry name" value="Acyl-CoA N-acyltransferases (Nat)"/>
    <property type="match status" value="1"/>
</dbReference>
<dbReference type="Proteomes" id="UP000018735">
    <property type="component" value="Chromosome"/>
</dbReference>
<gene>
    <name evidence="1" type="ORF">GCW_02835</name>
</gene>
<evidence type="ECO:0000313" key="2">
    <source>
        <dbReference type="Proteomes" id="UP000018735"/>
    </source>
</evidence>
<dbReference type="Gene3D" id="3.40.630.30">
    <property type="match status" value="1"/>
</dbReference>
<accession>A0A0F6CKZ3</accession>
<organism evidence="1 2">
    <name type="scientific">Mycoplasmoides gallisepticum S6</name>
    <dbReference type="NCBI Taxonomy" id="1006581"/>
    <lineage>
        <taxon>Bacteria</taxon>
        <taxon>Bacillati</taxon>
        <taxon>Mycoplasmatota</taxon>
        <taxon>Mycoplasmoidales</taxon>
        <taxon>Mycoplasmoidaceae</taxon>
        <taxon>Mycoplasmoides</taxon>
    </lineage>
</organism>
<protein>
    <recommendedName>
        <fullName evidence="3">N-acetyltransferase domain-containing protein</fullName>
    </recommendedName>
</protein>
<reference evidence="1 2" key="1">
    <citation type="journal article" date="2011" name="PLoS ONE">
        <title>Core proteome of the minimal cell: comparative proteomics of three mollicute species.</title>
        <authorList>
            <person name="Fisunov G.Y."/>
            <person name="Alexeev D.G."/>
            <person name="Bazaleev N.A."/>
            <person name="Ladygina V.G."/>
            <person name="Galyamina M.A."/>
            <person name="Kondratov I.G."/>
            <person name="Zhukova N.A."/>
            <person name="Serebryakova M.V."/>
            <person name="Demina I.A."/>
            <person name="Govorun V.M."/>
        </authorList>
    </citation>
    <scope>NUCLEOTIDE SEQUENCE [LARGE SCALE GENOMIC DNA]</scope>
    <source>
        <strain evidence="1 2">S6</strain>
    </source>
</reference>
<evidence type="ECO:0008006" key="3">
    <source>
        <dbReference type="Google" id="ProtNLM"/>
    </source>
</evidence>
<evidence type="ECO:0000313" key="1">
    <source>
        <dbReference type="EMBL" id="AHB99765.1"/>
    </source>
</evidence>
<dbReference type="KEGG" id="mgz:GCW_02835"/>
<sequence length="172" mass="20734">MFNKRYVINQHLELKKIDNYQINELYDFLNSLNNEHHLGFSKSEVDLVNLEEYIVLAKKRWTEKSSYFFVIYLDKQIFGLIKINVDKTNGQIKYLLQTYDPKIIEQLIDFFIRVAQSTNLKWLYLKVEQDNNQLDQILNSVCMYKLNLLELKEINIVRSNTKLIDNYWAKRV</sequence>
<dbReference type="RefSeq" id="WP_011884700.1">
    <property type="nucleotide sequence ID" value="NC_023030.2"/>
</dbReference>
<name>A0A0F6CKZ3_MYCGL</name>
<dbReference type="EMBL" id="CP006916">
    <property type="protein sequence ID" value="AHB99765.1"/>
    <property type="molecule type" value="Genomic_DNA"/>
</dbReference>